<dbReference type="RefSeq" id="WP_345171678.1">
    <property type="nucleotide sequence ID" value="NZ_BAABFQ010000003.1"/>
</dbReference>
<keyword evidence="1" id="KW-0472">Membrane</keyword>
<keyword evidence="3" id="KW-1185">Reference proteome</keyword>
<comment type="caution">
    <text evidence="2">The sequence shown here is derived from an EMBL/GenBank/DDBJ whole genome shotgun (WGS) entry which is preliminary data.</text>
</comment>
<feature type="transmembrane region" description="Helical" evidence="1">
    <location>
        <begin position="291"/>
        <end position="311"/>
    </location>
</feature>
<keyword evidence="1" id="KW-0812">Transmembrane</keyword>
<feature type="transmembrane region" description="Helical" evidence="1">
    <location>
        <begin position="331"/>
        <end position="350"/>
    </location>
</feature>
<feature type="transmembrane region" description="Helical" evidence="1">
    <location>
        <begin position="194"/>
        <end position="214"/>
    </location>
</feature>
<organism evidence="2 3">
    <name type="scientific">Nocardioides caricicola</name>
    <dbReference type="NCBI Taxonomy" id="634770"/>
    <lineage>
        <taxon>Bacteria</taxon>
        <taxon>Bacillati</taxon>
        <taxon>Actinomycetota</taxon>
        <taxon>Actinomycetes</taxon>
        <taxon>Propionibacteriales</taxon>
        <taxon>Nocardioidaceae</taxon>
        <taxon>Nocardioides</taxon>
    </lineage>
</organism>
<feature type="transmembrane region" description="Helical" evidence="1">
    <location>
        <begin position="262"/>
        <end position="279"/>
    </location>
</feature>
<feature type="transmembrane region" description="Helical" evidence="1">
    <location>
        <begin position="161"/>
        <end position="188"/>
    </location>
</feature>
<feature type="transmembrane region" description="Helical" evidence="1">
    <location>
        <begin position="130"/>
        <end position="149"/>
    </location>
</feature>
<proteinExistence type="predicted"/>
<accession>A0ABW0MYK2</accession>
<dbReference type="EMBL" id="JBHSMD010000002">
    <property type="protein sequence ID" value="MFC5492985.1"/>
    <property type="molecule type" value="Genomic_DNA"/>
</dbReference>
<protein>
    <submittedName>
        <fullName evidence="2">Uncharacterized protein</fullName>
    </submittedName>
</protein>
<feature type="transmembrane region" description="Helical" evidence="1">
    <location>
        <begin position="362"/>
        <end position="380"/>
    </location>
</feature>
<feature type="transmembrane region" description="Helical" evidence="1">
    <location>
        <begin position="107"/>
        <end position="124"/>
    </location>
</feature>
<gene>
    <name evidence="2" type="ORF">ACFPKY_07730</name>
</gene>
<evidence type="ECO:0000313" key="2">
    <source>
        <dbReference type="EMBL" id="MFC5492985.1"/>
    </source>
</evidence>
<evidence type="ECO:0000256" key="1">
    <source>
        <dbReference type="SAM" id="Phobius"/>
    </source>
</evidence>
<sequence>MHVWTRRPPMMWPGIWSLALAGLLLGPALGPGYVLSYDLVWVPDLAFRGDFLGLSTGLPRAVPSDAVVSVLDEVVPSQLLQKLMLAGFLVAAGVGTARLVRPGPGATLARLVAVTLVVWNPFVVERLVIGHWPVLVGYGVLPWLVAAARTWRVEGRPPPQIWVLAPLGSLSASAGVVTAVVVLAFALTGGARRWLGPLGLVAAANAPWVVAGLLHAGSAVTDASGAGVFGLSGEGSLPAPLTALSLGGIWNGEAVPSSRTGFQAWVALVLLVALVALGARSWWRHEERRDALAFVGCWGAGMTVALLTWAVPDAVGWLVQEVPGAGLFRDGSRTLALCAPLLVLVAAEGARRIWCRVTEPPVLRAVVGATLVVLPVSVLPDAAWGVAGRLVPVDYPASWATARDVVEDAHASRPGDVLLLPLTSYRAPAWLDGGKILDPMGRYLTPDYVAADDLVVSGVRVSGEDARVRDVRRALALPSPESRAEALAALGIGYVVLEPDAFGPAPEVAGEVLLDEPDVRVTALGDVTERTTPTGRVVALALAWSAYVASVVVGSAACVVAARRRRHTGSATSS</sequence>
<name>A0ABW0MYK2_9ACTN</name>
<reference evidence="3" key="1">
    <citation type="journal article" date="2019" name="Int. J. Syst. Evol. Microbiol.">
        <title>The Global Catalogue of Microorganisms (GCM) 10K type strain sequencing project: providing services to taxonomists for standard genome sequencing and annotation.</title>
        <authorList>
            <consortium name="The Broad Institute Genomics Platform"/>
            <consortium name="The Broad Institute Genome Sequencing Center for Infectious Disease"/>
            <person name="Wu L."/>
            <person name="Ma J."/>
        </authorList>
    </citation>
    <scope>NUCLEOTIDE SEQUENCE [LARGE SCALE GENOMIC DNA]</scope>
    <source>
        <strain evidence="3">KACC 13778</strain>
    </source>
</reference>
<feature type="transmembrane region" description="Helical" evidence="1">
    <location>
        <begin position="537"/>
        <end position="562"/>
    </location>
</feature>
<dbReference type="Proteomes" id="UP001595956">
    <property type="component" value="Unassembled WGS sequence"/>
</dbReference>
<evidence type="ECO:0000313" key="3">
    <source>
        <dbReference type="Proteomes" id="UP001595956"/>
    </source>
</evidence>
<keyword evidence="1" id="KW-1133">Transmembrane helix</keyword>